<dbReference type="GO" id="GO:0006183">
    <property type="term" value="P:GTP biosynthetic process"/>
    <property type="evidence" value="ECO:0007669"/>
    <property type="project" value="TreeGrafter"/>
</dbReference>
<keyword evidence="2" id="KW-0560">Oxidoreductase</keyword>
<dbReference type="SUPFAM" id="SSF51412">
    <property type="entry name" value="Inosine monophosphate dehydrogenase (IMPDH)"/>
    <property type="match status" value="1"/>
</dbReference>
<sequence length="387" mass="41501">MGMFVGWGRKARVAYGFDEVALIPKRVAIDPNEVDISWKIGKFKFKIPILASAMDGVVDTKFAVAMSKLGGLAVLNLEGIQTRYNEPQEIIDRIVMANSEEATKILQNLYIQPIKKELIAKRIKEIKSKGGVAAVSAIPQRAEEFSRIAYKAGVDIFVVQSTVITARYISKSSKLLNLKKLTSDMHPIPVIAGNCVTYEVALELMETGIDGLLIGVGPGSACTTRSVLGVGVPQITATSDVAAARDFHFKEKHHYVSVITDGGMITSGDICKAFASGADAVMIGGALARAKEAPGKGFHWGMAMPHHDLPRGTRVKVGITGTLKEILLGPSRLDDATQNLAGALRNCMGVCGAKNIKEMQLTEIIIAPGISTEGKTLQKEQRVGMGK</sequence>
<dbReference type="PANTHER" id="PTHR11911:SF85">
    <property type="entry name" value="INOSINE-5'-MONOPHOSPHATE DEHYDROGENASE"/>
    <property type="match status" value="1"/>
</dbReference>
<evidence type="ECO:0000256" key="1">
    <source>
        <dbReference type="ARBA" id="ARBA00005502"/>
    </source>
</evidence>
<evidence type="ECO:0000313" key="6">
    <source>
        <dbReference type="Proteomes" id="UP000182278"/>
    </source>
</evidence>
<dbReference type="EMBL" id="MNUO01000066">
    <property type="protein sequence ID" value="OIN97051.1"/>
    <property type="molecule type" value="Genomic_DNA"/>
</dbReference>
<dbReference type="InterPro" id="IPR005990">
    <property type="entry name" value="IMP_DH"/>
</dbReference>
<dbReference type="GO" id="GO:0003938">
    <property type="term" value="F:IMP dehydrogenase activity"/>
    <property type="evidence" value="ECO:0007669"/>
    <property type="project" value="InterPro"/>
</dbReference>
<evidence type="ECO:0000313" key="5">
    <source>
        <dbReference type="EMBL" id="OIN97051.1"/>
    </source>
</evidence>
<dbReference type="AlphaFoldDB" id="A0A1J4SCE7"/>
<accession>A0A1J4SCE7</accession>
<gene>
    <name evidence="5" type="ORF">AUJ66_04485</name>
</gene>
<proteinExistence type="inferred from homology"/>
<dbReference type="Gene3D" id="3.20.20.70">
    <property type="entry name" value="Aldolase class I"/>
    <property type="match status" value="1"/>
</dbReference>
<evidence type="ECO:0000256" key="2">
    <source>
        <dbReference type="ARBA" id="ARBA00023002"/>
    </source>
</evidence>
<protein>
    <submittedName>
        <fullName evidence="5">Inosine 5-monophosphate dehydrogenase</fullName>
    </submittedName>
</protein>
<dbReference type="PANTHER" id="PTHR11911">
    <property type="entry name" value="INOSINE-5-MONOPHOSPHATE DEHYDROGENASE RELATED"/>
    <property type="match status" value="1"/>
</dbReference>
<dbReference type="InterPro" id="IPR005992">
    <property type="entry name" value="IMP_DH-rel2"/>
</dbReference>
<dbReference type="InterPro" id="IPR013785">
    <property type="entry name" value="Aldolase_TIM"/>
</dbReference>
<reference evidence="5 6" key="1">
    <citation type="journal article" date="2016" name="Environ. Microbiol.">
        <title>Genomic resolution of a cold subsurface aquifer community provides metabolic insights for novel microbes adapted to high CO concentrations.</title>
        <authorList>
            <person name="Probst A.J."/>
            <person name="Castelle C.J."/>
            <person name="Singh A."/>
            <person name="Brown C.T."/>
            <person name="Anantharaman K."/>
            <person name="Sharon I."/>
            <person name="Hug L.A."/>
            <person name="Burstein D."/>
            <person name="Emerson J.B."/>
            <person name="Thomas B.C."/>
            <person name="Banfield J.F."/>
        </authorList>
    </citation>
    <scope>NUCLEOTIDE SEQUENCE [LARGE SCALE GENOMIC DNA]</scope>
    <source>
        <strain evidence="5">CG1_02_38_46</strain>
    </source>
</reference>
<dbReference type="Pfam" id="PF00478">
    <property type="entry name" value="IMPDH"/>
    <property type="match status" value="1"/>
</dbReference>
<organism evidence="5 6">
    <name type="scientific">Candidatus Desantisbacteria bacterium CG1_02_38_46</name>
    <dbReference type="NCBI Taxonomy" id="1817893"/>
    <lineage>
        <taxon>Bacteria</taxon>
        <taxon>Candidatus Desantisiibacteriota</taxon>
    </lineage>
</organism>
<name>A0A1J4SCE7_9BACT</name>
<dbReference type="Proteomes" id="UP000182278">
    <property type="component" value="Unassembled WGS sequence"/>
</dbReference>
<dbReference type="SMART" id="SM01240">
    <property type="entry name" value="IMPDH"/>
    <property type="match status" value="1"/>
</dbReference>
<comment type="caution">
    <text evidence="5">The sequence shown here is derived from an EMBL/GenBank/DDBJ whole genome shotgun (WGS) entry which is preliminary data.</text>
</comment>
<dbReference type="CDD" id="cd00381">
    <property type="entry name" value="IMPDH"/>
    <property type="match status" value="1"/>
</dbReference>
<evidence type="ECO:0000259" key="4">
    <source>
        <dbReference type="Pfam" id="PF00478"/>
    </source>
</evidence>
<dbReference type="STRING" id="1817893.AUJ66_04485"/>
<feature type="domain" description="IMP dehydrogenase/GMP reductase" evidence="4">
    <location>
        <begin position="14"/>
        <end position="361"/>
    </location>
</feature>
<keyword evidence="3" id="KW-0520">NAD</keyword>
<comment type="similarity">
    <text evidence="1">Belongs to the IMPDH/GMPR family.</text>
</comment>
<evidence type="ECO:0000256" key="3">
    <source>
        <dbReference type="ARBA" id="ARBA00023027"/>
    </source>
</evidence>
<dbReference type="InterPro" id="IPR001093">
    <property type="entry name" value="IMP_DH_GMPRt"/>
</dbReference>
<dbReference type="NCBIfam" id="TIGR01304">
    <property type="entry name" value="IMP_DH_rel_2"/>
    <property type="match status" value="1"/>
</dbReference>